<evidence type="ECO:0000313" key="1">
    <source>
        <dbReference type="EMBL" id="MEA9357285.1"/>
    </source>
</evidence>
<dbReference type="Gene3D" id="3.40.50.300">
    <property type="entry name" value="P-loop containing nucleotide triphosphate hydrolases"/>
    <property type="match status" value="1"/>
</dbReference>
<dbReference type="SUPFAM" id="SSF52540">
    <property type="entry name" value="P-loop containing nucleoside triphosphate hydrolases"/>
    <property type="match status" value="1"/>
</dbReference>
<gene>
    <name evidence="1" type="ORF">SHI21_13755</name>
</gene>
<dbReference type="InterPro" id="IPR027417">
    <property type="entry name" value="P-loop_NTPase"/>
</dbReference>
<dbReference type="RefSeq" id="WP_323577229.1">
    <property type="nucleotide sequence ID" value="NZ_JAYGJQ010000002.1"/>
</dbReference>
<dbReference type="Proteomes" id="UP001302274">
    <property type="component" value="Unassembled WGS sequence"/>
</dbReference>
<organism evidence="1 2">
    <name type="scientific">Bacteriovorax antarcticus</name>
    <dbReference type="NCBI Taxonomy" id="3088717"/>
    <lineage>
        <taxon>Bacteria</taxon>
        <taxon>Pseudomonadati</taxon>
        <taxon>Bdellovibrionota</taxon>
        <taxon>Bacteriovoracia</taxon>
        <taxon>Bacteriovoracales</taxon>
        <taxon>Bacteriovoracaceae</taxon>
        <taxon>Bacteriovorax</taxon>
    </lineage>
</organism>
<dbReference type="EMBL" id="JAYGJQ010000002">
    <property type="protein sequence ID" value="MEA9357285.1"/>
    <property type="molecule type" value="Genomic_DNA"/>
</dbReference>
<evidence type="ECO:0008006" key="3">
    <source>
        <dbReference type="Google" id="ProtNLM"/>
    </source>
</evidence>
<keyword evidence="2" id="KW-1185">Reference proteome</keyword>
<dbReference type="PANTHER" id="PTHR37816">
    <property type="entry name" value="YALI0E33011P"/>
    <property type="match status" value="1"/>
</dbReference>
<accession>A0ABU5W0D4</accession>
<protein>
    <recommendedName>
        <fullName evidence="3">Adenylate kinase</fullName>
    </recommendedName>
</protein>
<sequence length="176" mass="20777">MNKINVIGTSGSGKSTFCKKLAATLDFPHIEMDKIFWGPNWKWPSDDEFFGNLKQALEKTNWILDGNYTRTVPIKWESVDVVIWLDYSFFRTLFQAIKRAAHRAWTKEELWEGTGNRESFRKSFFSKESIIWWTITTHGQVRKKYESYLTNPKFSHIKFVRLKSHKDAEAFLRALS</sequence>
<name>A0ABU5W0D4_9BACT</name>
<evidence type="ECO:0000313" key="2">
    <source>
        <dbReference type="Proteomes" id="UP001302274"/>
    </source>
</evidence>
<dbReference type="PANTHER" id="PTHR37816:SF1">
    <property type="entry name" value="TOXIN"/>
    <property type="match status" value="1"/>
</dbReference>
<proteinExistence type="predicted"/>
<comment type="caution">
    <text evidence="1">The sequence shown here is derived from an EMBL/GenBank/DDBJ whole genome shotgun (WGS) entry which is preliminary data.</text>
</comment>
<reference evidence="1 2" key="1">
    <citation type="submission" date="2023-11" db="EMBL/GenBank/DDBJ databases">
        <title>A Novel Polar Bacteriovorax (B. antarcticus) Isolated from the Biocrust in Antarctica.</title>
        <authorList>
            <person name="Mun W."/>
            <person name="Choi S.Y."/>
            <person name="Mitchell R.J."/>
        </authorList>
    </citation>
    <scope>NUCLEOTIDE SEQUENCE [LARGE SCALE GENOMIC DNA]</scope>
    <source>
        <strain evidence="1 2">PP10</strain>
    </source>
</reference>
<dbReference type="InterPro" id="IPR052922">
    <property type="entry name" value="Cytidylate_Kinase-2"/>
</dbReference>